<organism evidence="9 10">
    <name type="scientific">Tegillarca granosa</name>
    <name type="common">Malaysian cockle</name>
    <name type="synonym">Anadara granosa</name>
    <dbReference type="NCBI Taxonomy" id="220873"/>
    <lineage>
        <taxon>Eukaryota</taxon>
        <taxon>Metazoa</taxon>
        <taxon>Spiralia</taxon>
        <taxon>Lophotrochozoa</taxon>
        <taxon>Mollusca</taxon>
        <taxon>Bivalvia</taxon>
        <taxon>Autobranchia</taxon>
        <taxon>Pteriomorphia</taxon>
        <taxon>Arcoida</taxon>
        <taxon>Arcoidea</taxon>
        <taxon>Arcidae</taxon>
        <taxon>Tegillarca</taxon>
    </lineage>
</organism>
<dbReference type="Proteomes" id="UP001217089">
    <property type="component" value="Unassembled WGS sequence"/>
</dbReference>
<feature type="transmembrane region" description="Helical" evidence="8">
    <location>
        <begin position="167"/>
        <end position="188"/>
    </location>
</feature>
<dbReference type="PRINTS" id="PR01077">
    <property type="entry name" value="CLAUDIN"/>
</dbReference>
<keyword evidence="4 8" id="KW-0812">Transmembrane</keyword>
<evidence type="ECO:0008006" key="11">
    <source>
        <dbReference type="Google" id="ProtNLM"/>
    </source>
</evidence>
<evidence type="ECO:0000256" key="8">
    <source>
        <dbReference type="SAM" id="Phobius"/>
    </source>
</evidence>
<accession>A0ABQ9FRY9</accession>
<keyword evidence="5" id="KW-0965">Cell junction</keyword>
<dbReference type="Pfam" id="PF00822">
    <property type="entry name" value="PMP22_Claudin"/>
    <property type="match status" value="1"/>
</dbReference>
<comment type="similarity">
    <text evidence="3">Belongs to the TMEM47 family.</text>
</comment>
<sequence length="215" mass="24367">MLEITEKADNSDETQAMAPTVSIESVAIVRPIKVVAVLCGVIGIFFNGLSIVASAWIKANDTREGLWQICFYIGENEIECDTNVTRDWLIGCRFLCILSIVTCFVGVTFATIGLQTANFRFKYKYYLLSMITMLLAAIPEIIGLIVFPVKYIEEIRRQEIVNWEIEWAYGIGWGAAVFMLVSAILLYCDRGTEEVMYREKTCYYNNDSIEDAIND</sequence>
<gene>
    <name evidence="9" type="ORF">KUTeg_001615</name>
</gene>
<evidence type="ECO:0000313" key="10">
    <source>
        <dbReference type="Proteomes" id="UP001217089"/>
    </source>
</evidence>
<evidence type="ECO:0000256" key="1">
    <source>
        <dbReference type="ARBA" id="ARBA00004141"/>
    </source>
</evidence>
<dbReference type="PANTHER" id="PTHR14399:SF5">
    <property type="entry name" value="CELL JUNCTION PROTEIN VAB-9"/>
    <property type="match status" value="1"/>
</dbReference>
<keyword evidence="6 8" id="KW-1133">Transmembrane helix</keyword>
<dbReference type="PANTHER" id="PTHR14399">
    <property type="entry name" value="P53-INDUCED PROTEIN RELATED"/>
    <property type="match status" value="1"/>
</dbReference>
<proteinExistence type="inferred from homology"/>
<reference evidence="9 10" key="1">
    <citation type="submission" date="2022-12" db="EMBL/GenBank/DDBJ databases">
        <title>Chromosome-level genome of Tegillarca granosa.</title>
        <authorList>
            <person name="Kim J."/>
        </authorList>
    </citation>
    <scope>NUCLEOTIDE SEQUENCE [LARGE SCALE GENOMIC DNA]</scope>
    <source>
        <strain evidence="9">Teg-2019</strain>
        <tissue evidence="9">Adductor muscle</tissue>
    </source>
</reference>
<evidence type="ECO:0000256" key="4">
    <source>
        <dbReference type="ARBA" id="ARBA00022692"/>
    </source>
</evidence>
<dbReference type="InterPro" id="IPR015664">
    <property type="entry name" value="P53_induced"/>
</dbReference>
<evidence type="ECO:0000256" key="5">
    <source>
        <dbReference type="ARBA" id="ARBA00022949"/>
    </source>
</evidence>
<dbReference type="InterPro" id="IPR004031">
    <property type="entry name" value="PMP22/EMP/MP20/Claudin"/>
</dbReference>
<feature type="transmembrane region" description="Helical" evidence="8">
    <location>
        <begin position="88"/>
        <end position="113"/>
    </location>
</feature>
<keyword evidence="10" id="KW-1185">Reference proteome</keyword>
<comment type="caution">
    <text evidence="9">The sequence shown here is derived from an EMBL/GenBank/DDBJ whole genome shotgun (WGS) entry which is preliminary data.</text>
</comment>
<feature type="transmembrane region" description="Helical" evidence="8">
    <location>
        <begin position="125"/>
        <end position="147"/>
    </location>
</feature>
<comment type="subcellular location">
    <subcellularLocation>
        <location evidence="2">Cell junction</location>
    </subcellularLocation>
    <subcellularLocation>
        <location evidence="1">Membrane</location>
        <topology evidence="1">Multi-pass membrane protein</topology>
    </subcellularLocation>
</comment>
<keyword evidence="7 8" id="KW-0472">Membrane</keyword>
<evidence type="ECO:0000313" key="9">
    <source>
        <dbReference type="EMBL" id="KAJ8320028.1"/>
    </source>
</evidence>
<dbReference type="Gene3D" id="1.20.140.150">
    <property type="match status" value="1"/>
</dbReference>
<name>A0ABQ9FRY9_TEGGR</name>
<dbReference type="EMBL" id="JARBDR010000141">
    <property type="protein sequence ID" value="KAJ8320028.1"/>
    <property type="molecule type" value="Genomic_DNA"/>
</dbReference>
<evidence type="ECO:0000256" key="3">
    <source>
        <dbReference type="ARBA" id="ARBA00008691"/>
    </source>
</evidence>
<feature type="transmembrane region" description="Helical" evidence="8">
    <location>
        <begin position="34"/>
        <end position="57"/>
    </location>
</feature>
<evidence type="ECO:0000256" key="7">
    <source>
        <dbReference type="ARBA" id="ARBA00023136"/>
    </source>
</evidence>
<protein>
    <recommendedName>
        <fullName evidence="11">Transmembrane protein 47</fullName>
    </recommendedName>
</protein>
<evidence type="ECO:0000256" key="2">
    <source>
        <dbReference type="ARBA" id="ARBA00004282"/>
    </source>
</evidence>
<evidence type="ECO:0000256" key="6">
    <source>
        <dbReference type="ARBA" id="ARBA00022989"/>
    </source>
</evidence>